<dbReference type="Gene3D" id="1.10.1200.10">
    <property type="entry name" value="ACP-like"/>
    <property type="match status" value="1"/>
</dbReference>
<dbReference type="EMBL" id="JADWOX010000001">
    <property type="protein sequence ID" value="MBI1682342.1"/>
    <property type="molecule type" value="Genomic_DNA"/>
</dbReference>
<evidence type="ECO:0000259" key="1">
    <source>
        <dbReference type="PROSITE" id="PS50075"/>
    </source>
</evidence>
<organism evidence="2 3">
    <name type="scientific">Caulobacter hibisci</name>
    <dbReference type="NCBI Taxonomy" id="2035993"/>
    <lineage>
        <taxon>Bacteria</taxon>
        <taxon>Pseudomonadati</taxon>
        <taxon>Pseudomonadota</taxon>
        <taxon>Alphaproteobacteria</taxon>
        <taxon>Caulobacterales</taxon>
        <taxon>Caulobacteraceae</taxon>
        <taxon>Caulobacter</taxon>
    </lineage>
</organism>
<reference evidence="2 3" key="1">
    <citation type="submission" date="2020-11" db="EMBL/GenBank/DDBJ databases">
        <title>genome sequence of strain KACC 18849.</title>
        <authorList>
            <person name="Gao J."/>
            <person name="Zhang X."/>
        </authorList>
    </citation>
    <scope>NUCLEOTIDE SEQUENCE [LARGE SCALE GENOMIC DNA]</scope>
    <source>
        <strain evidence="2 3">KACC 18849</strain>
    </source>
</reference>
<gene>
    <name evidence="2" type="ORF">I4Q42_01525</name>
</gene>
<proteinExistence type="predicted"/>
<dbReference type="Pfam" id="PF00550">
    <property type="entry name" value="PP-binding"/>
    <property type="match status" value="1"/>
</dbReference>
<dbReference type="InterPro" id="IPR009081">
    <property type="entry name" value="PP-bd_ACP"/>
</dbReference>
<protein>
    <submittedName>
        <fullName evidence="2">Acyl carrier protein</fullName>
    </submittedName>
</protein>
<dbReference type="Proteomes" id="UP000639859">
    <property type="component" value="Unassembled WGS sequence"/>
</dbReference>
<sequence>MTGALSTACIVNRIVARHLDVDPSDLGPGLIFADAGVCDLSMIEVLMEVEDLIDAEIGDDQAEQVKTVGDLVRLAQRLTGDVPAAA</sequence>
<dbReference type="PROSITE" id="PS50075">
    <property type="entry name" value="CARRIER"/>
    <property type="match status" value="1"/>
</dbReference>
<dbReference type="InterPro" id="IPR036736">
    <property type="entry name" value="ACP-like_sf"/>
</dbReference>
<dbReference type="SUPFAM" id="SSF47336">
    <property type="entry name" value="ACP-like"/>
    <property type="match status" value="1"/>
</dbReference>
<dbReference type="RefSeq" id="WP_198574298.1">
    <property type="nucleotide sequence ID" value="NZ_JADWOX010000001.1"/>
</dbReference>
<evidence type="ECO:0000313" key="3">
    <source>
        <dbReference type="Proteomes" id="UP000639859"/>
    </source>
</evidence>
<name>A0ABS0SUM1_9CAUL</name>
<comment type="caution">
    <text evidence="2">The sequence shown here is derived from an EMBL/GenBank/DDBJ whole genome shotgun (WGS) entry which is preliminary data.</text>
</comment>
<feature type="domain" description="Carrier" evidence="1">
    <location>
        <begin position="5"/>
        <end position="79"/>
    </location>
</feature>
<keyword evidence="3" id="KW-1185">Reference proteome</keyword>
<accession>A0ABS0SUM1</accession>
<evidence type="ECO:0000313" key="2">
    <source>
        <dbReference type="EMBL" id="MBI1682342.1"/>
    </source>
</evidence>